<keyword evidence="2" id="KW-0472">Membrane</keyword>
<evidence type="ECO:0000259" key="5">
    <source>
        <dbReference type="SMART" id="SM00965"/>
    </source>
</evidence>
<dbReference type="InterPro" id="IPR008969">
    <property type="entry name" value="CarboxyPept-like_regulatory"/>
</dbReference>
<name>A0A7W6EQT6_9BACT</name>
<reference evidence="6 7" key="1">
    <citation type="submission" date="2020-08" db="EMBL/GenBank/DDBJ databases">
        <title>Genomic Encyclopedia of Type Strains, Phase IV (KMG-IV): sequencing the most valuable type-strain genomes for metagenomic binning, comparative biology and taxonomic classification.</title>
        <authorList>
            <person name="Goeker M."/>
        </authorList>
    </citation>
    <scope>NUCLEOTIDE SEQUENCE [LARGE SCALE GENOMIC DNA]</scope>
    <source>
        <strain evidence="6 7">DSM 17976</strain>
    </source>
</reference>
<evidence type="ECO:0000256" key="3">
    <source>
        <dbReference type="ARBA" id="ARBA00023237"/>
    </source>
</evidence>
<dbReference type="AlphaFoldDB" id="A0A7W6EQT6"/>
<comment type="caution">
    <text evidence="6">The sequence shown here is derived from an EMBL/GenBank/DDBJ whole genome shotgun (WGS) entry which is preliminary data.</text>
</comment>
<sequence length="635" mass="69666">MKICLQTIGFCLVTLFCFAQKSVLDKPVTVRVANERLEETLKLIGDKNGFSFSYNPSDFDVNRRVSLNASGKAVRQVLDEIFKGTATYKERRNHVILQKVTPTNEPPKEVFINGYIFDQETGERIAQASIYEKRTLVSAVSNSMGYYRLKLPAALPNPRLEVRKEKYLGTSMPINNQFSLDIGLIHTKIDGKTEPIRPQTLPSTTVARKDTFKVKVPVAPLPVFVASADTNDVPAKKRELRLDKVQETFVDAFTTAKQAVHIKNVDDTLYRPFQVSFLPFIGTNHVLSGHVINALSFNVIAGYSLGVNALEFGGLANLVRWDVHGAQFSGFVNLVGRNVYGLQVSGFGNAAFRNVEGMQFSGFANLTGGHHSGIQVAGFANLTGRSFSNGLQTAGFASVTLGSLQGAQVSGFANVVLGNTRGMQLSGFGNVALRRLRGAQISPYFNYAGIHEKGLQLGLFNYADSSGAIPIGLFSYVRRNGYRRFEISSDELNYANLTFKTGVRGFYNIVTLGGSFGMANKPLYTFGYGIGSSVYFGRGWAGNLDLTANKIMEATNRFDSSNGMFYRLSLGLEKKLSRQLALFAAGTWTALTAEPGYIKADLSRLYQPLPATTLRTGLDLTNWLGFQAGIRICNR</sequence>
<dbReference type="SUPFAM" id="SSF49464">
    <property type="entry name" value="Carboxypeptidase regulatory domain-like"/>
    <property type="match status" value="1"/>
</dbReference>
<feature type="domain" description="Secretin/TonB short N-terminal" evidence="5">
    <location>
        <begin position="50"/>
        <end position="100"/>
    </location>
</feature>
<evidence type="ECO:0000256" key="4">
    <source>
        <dbReference type="SAM" id="SignalP"/>
    </source>
</evidence>
<dbReference type="InterPro" id="IPR011662">
    <property type="entry name" value="Secretin/TonB_short_N"/>
</dbReference>
<gene>
    <name evidence="6" type="ORF">FHS57_002747</name>
</gene>
<evidence type="ECO:0000313" key="6">
    <source>
        <dbReference type="EMBL" id="MBB3838741.1"/>
    </source>
</evidence>
<feature type="chain" id="PRO_5031205174" description="Secretin/TonB short N-terminal domain-containing protein" evidence="4">
    <location>
        <begin position="20"/>
        <end position="635"/>
    </location>
</feature>
<keyword evidence="7" id="KW-1185">Reference proteome</keyword>
<proteinExistence type="predicted"/>
<keyword evidence="4" id="KW-0732">Signal</keyword>
<feature type="signal peptide" evidence="4">
    <location>
        <begin position="1"/>
        <end position="19"/>
    </location>
</feature>
<dbReference type="EMBL" id="JACIBY010000005">
    <property type="protein sequence ID" value="MBB3838741.1"/>
    <property type="molecule type" value="Genomic_DNA"/>
</dbReference>
<keyword evidence="3" id="KW-0998">Cell outer membrane</keyword>
<organism evidence="6 7">
    <name type="scientific">Runella defluvii</name>
    <dbReference type="NCBI Taxonomy" id="370973"/>
    <lineage>
        <taxon>Bacteria</taxon>
        <taxon>Pseudomonadati</taxon>
        <taxon>Bacteroidota</taxon>
        <taxon>Cytophagia</taxon>
        <taxon>Cytophagales</taxon>
        <taxon>Spirosomataceae</taxon>
        <taxon>Runella</taxon>
    </lineage>
</organism>
<dbReference type="SMART" id="SM00965">
    <property type="entry name" value="STN"/>
    <property type="match status" value="1"/>
</dbReference>
<dbReference type="GO" id="GO:0019867">
    <property type="term" value="C:outer membrane"/>
    <property type="evidence" value="ECO:0007669"/>
    <property type="project" value="InterPro"/>
</dbReference>
<evidence type="ECO:0000256" key="1">
    <source>
        <dbReference type="ARBA" id="ARBA00022448"/>
    </source>
</evidence>
<accession>A0A7W6EQT6</accession>
<dbReference type="RefSeq" id="WP_183974442.1">
    <property type="nucleotide sequence ID" value="NZ_JACIBY010000005.1"/>
</dbReference>
<dbReference type="Proteomes" id="UP000541352">
    <property type="component" value="Unassembled WGS sequence"/>
</dbReference>
<keyword evidence="1" id="KW-0813">Transport</keyword>
<evidence type="ECO:0000256" key="2">
    <source>
        <dbReference type="ARBA" id="ARBA00023136"/>
    </source>
</evidence>
<protein>
    <recommendedName>
        <fullName evidence="5">Secretin/TonB short N-terminal domain-containing protein</fullName>
    </recommendedName>
</protein>
<evidence type="ECO:0000313" key="7">
    <source>
        <dbReference type="Proteomes" id="UP000541352"/>
    </source>
</evidence>
<dbReference type="Pfam" id="PF07660">
    <property type="entry name" value="STN"/>
    <property type="match status" value="1"/>
</dbReference>